<dbReference type="OrthoDB" id="8560528at2"/>
<dbReference type="RefSeq" id="WP_036082592.1">
    <property type="nucleotide sequence ID" value="NZ_JPGK01000005.1"/>
</dbReference>
<dbReference type="Gene3D" id="1.10.520.40">
    <property type="entry name" value="CRISPR-associated protein Cse2"/>
    <property type="match status" value="1"/>
</dbReference>
<reference evidence="1" key="1">
    <citation type="submission" date="2017-12" db="EMBL/GenBank/DDBJ databases">
        <authorList>
            <consortium name="SysMetEx"/>
        </authorList>
    </citation>
    <scope>NUCLEOTIDE SEQUENCE</scope>
    <source>
        <strain evidence="1">Pb_238</strain>
    </source>
</reference>
<dbReference type="InterPro" id="IPR038287">
    <property type="entry name" value="Cse2_sf"/>
</dbReference>
<protein>
    <submittedName>
        <fullName evidence="1">CRISPR-associated protein, Cse2 family</fullName>
    </submittedName>
</protein>
<evidence type="ECO:0000313" key="1">
    <source>
        <dbReference type="EMBL" id="SOU92508.1"/>
    </source>
</evidence>
<accession>A0A2I2MFM6</accession>
<dbReference type="CDD" id="cd09731">
    <property type="entry name" value="Cse2_I-E"/>
    <property type="match status" value="1"/>
</dbReference>
<proteinExistence type="predicted"/>
<gene>
    <name evidence="1" type="ORF">LFTS_01135</name>
</gene>
<organism evidence="1">
    <name type="scientific">Leptospirillum ferriphilum</name>
    <dbReference type="NCBI Taxonomy" id="178606"/>
    <lineage>
        <taxon>Bacteria</taxon>
        <taxon>Pseudomonadati</taxon>
        <taxon>Nitrospirota</taxon>
        <taxon>Nitrospiria</taxon>
        <taxon>Nitrospirales</taxon>
        <taxon>Nitrospiraceae</taxon>
        <taxon>Leptospirillum</taxon>
    </lineage>
</organism>
<dbReference type="InterPro" id="IPR013382">
    <property type="entry name" value="CRISPR-assoc_prot_Cse2"/>
</dbReference>
<dbReference type="Pfam" id="PF09485">
    <property type="entry name" value="CRISPR_Cse2"/>
    <property type="match status" value="1"/>
</dbReference>
<dbReference type="EMBL" id="LT966316">
    <property type="protein sequence ID" value="SOU92508.1"/>
    <property type="molecule type" value="Genomic_DNA"/>
</dbReference>
<dbReference type="NCBIfam" id="TIGR02548">
    <property type="entry name" value="casB_cse2"/>
    <property type="match status" value="1"/>
</dbReference>
<dbReference type="AlphaFoldDB" id="A0A2I2MFM6"/>
<sequence length="182" mass="20705">MIENQNPSVPQKPSYERNLAFVDYIVRRCEANNGIRAGLKRADNPNTEYQGWDVLAGFGIDLTNESERLSHAIIGADIARTKASGNGPFGIGRAIARCYTEGNKDDQAKSRLRRLLACDSLREAILVLRQVFRLIESRGAGTLNYASLLGELRWFNHEDSRNRTKVRWAQEFYGRSNEWEDQ</sequence>
<name>A0A2I2MFM6_9BACT</name>